<dbReference type="Pfam" id="PF02470">
    <property type="entry name" value="MlaD"/>
    <property type="match status" value="1"/>
</dbReference>
<keyword evidence="2" id="KW-1133">Transmembrane helix</keyword>
<proteinExistence type="predicted"/>
<reference evidence="5" key="1">
    <citation type="journal article" date="2019" name="Int. J. Syst. Evol. Microbiol.">
        <title>The Global Catalogue of Microorganisms (GCM) 10K type strain sequencing project: providing services to taxonomists for standard genome sequencing and annotation.</title>
        <authorList>
            <consortium name="The Broad Institute Genomics Platform"/>
            <consortium name="The Broad Institute Genome Sequencing Center for Infectious Disease"/>
            <person name="Wu L."/>
            <person name="Ma J."/>
        </authorList>
    </citation>
    <scope>NUCLEOTIDE SEQUENCE [LARGE SCALE GENOMIC DNA]</scope>
    <source>
        <strain evidence="5">ZS-35-S2</strain>
    </source>
</reference>
<organism evidence="4 5">
    <name type="scientific">Aureimonas populi</name>
    <dbReference type="NCBI Taxonomy" id="1701758"/>
    <lineage>
        <taxon>Bacteria</taxon>
        <taxon>Pseudomonadati</taxon>
        <taxon>Pseudomonadota</taxon>
        <taxon>Alphaproteobacteria</taxon>
        <taxon>Hyphomicrobiales</taxon>
        <taxon>Aurantimonadaceae</taxon>
        <taxon>Aureimonas</taxon>
    </lineage>
</organism>
<gene>
    <name evidence="4" type="ORF">ACFSKQ_13985</name>
</gene>
<evidence type="ECO:0000259" key="3">
    <source>
        <dbReference type="Pfam" id="PF02470"/>
    </source>
</evidence>
<dbReference type="SUPFAM" id="SSF58104">
    <property type="entry name" value="Methyl-accepting chemotaxis protein (MCP) signaling domain"/>
    <property type="match status" value="2"/>
</dbReference>
<comment type="caution">
    <text evidence="4">The sequence shown here is derived from an EMBL/GenBank/DDBJ whole genome shotgun (WGS) entry which is preliminary data.</text>
</comment>
<dbReference type="Proteomes" id="UP001597371">
    <property type="component" value="Unassembled WGS sequence"/>
</dbReference>
<dbReference type="PANTHER" id="PTHR36698:SF2">
    <property type="entry name" value="MCE_MLAD DOMAIN-CONTAINING PROTEIN"/>
    <property type="match status" value="1"/>
</dbReference>
<keyword evidence="2" id="KW-0472">Membrane</keyword>
<feature type="transmembrane region" description="Helical" evidence="2">
    <location>
        <begin position="7"/>
        <end position="27"/>
    </location>
</feature>
<protein>
    <submittedName>
        <fullName evidence="4">MlaD family protein</fullName>
    </submittedName>
</protein>
<evidence type="ECO:0000256" key="2">
    <source>
        <dbReference type="SAM" id="Phobius"/>
    </source>
</evidence>
<accession>A0ABW5CPQ6</accession>
<feature type="domain" description="Mce/MlaD" evidence="3">
    <location>
        <begin position="46"/>
        <end position="114"/>
    </location>
</feature>
<evidence type="ECO:0000256" key="1">
    <source>
        <dbReference type="SAM" id="MobiDB-lite"/>
    </source>
</evidence>
<feature type="region of interest" description="Disordered" evidence="1">
    <location>
        <begin position="624"/>
        <end position="644"/>
    </location>
</feature>
<evidence type="ECO:0000313" key="5">
    <source>
        <dbReference type="Proteomes" id="UP001597371"/>
    </source>
</evidence>
<sequence>MENRANYVLVGVFTLVVLAMSFGFVYWSANVSDSNTRVPLIVRIEGSVSGLSQGSQVLFNGLNVGTVTNLRIDPNDPRTVIATTQVDRNAPITTSTQASIGFQGLTGIGFIGLAGGNVNDRNIIQSALEQGATPVIRANPSDVTDILATARDISDRANNILGEFERLVHEVGPAVTTTAENIARTSGNVDVFTASLAANADQIEGFVASLGRLSESANNVALELPGLIEEASTFISALDSESINASLENVAAITSAVREQTPAIASAIQSATVAIESFGEVGATIDRNLAAVDRFLAALGPISETAQSVATRLDSTLESVQNVTDAIDMVNIDRAIDNIAEITQTFRNQNDDIARAVSSIADAAENFGAFGESVRQNITGIGQFLSALGPVGERATSVAENLDETLVSAREIVAAVDPAQVRSTVDSVSGFTTALNERAPQVQTFISGANVVVTSLQQALTGLDETRGLVDQILAGIDPALVSQAVTDVSAASNNIASAADEIGSIARDIGARREDIDSIITNVEETSSNLRVASAQVQTLINSVDGFVNSPDADSLSEEARQTLQAIRSAALSIQAGIDPISASVTNLSDQSLREVRGFLRETTGAISRVERAITDLANNPSRVITGGSGGGDVRQFDGRVRR</sequence>
<dbReference type="PANTHER" id="PTHR36698">
    <property type="entry name" value="BLL5892 PROTEIN"/>
    <property type="match status" value="1"/>
</dbReference>
<dbReference type="RefSeq" id="WP_209736574.1">
    <property type="nucleotide sequence ID" value="NZ_CP072611.1"/>
</dbReference>
<evidence type="ECO:0000313" key="4">
    <source>
        <dbReference type="EMBL" id="MFD2238561.1"/>
    </source>
</evidence>
<name>A0ABW5CPQ6_9HYPH</name>
<dbReference type="InterPro" id="IPR003399">
    <property type="entry name" value="Mce/MlaD"/>
</dbReference>
<keyword evidence="2" id="KW-0812">Transmembrane</keyword>
<dbReference type="EMBL" id="JBHUIJ010000019">
    <property type="protein sequence ID" value="MFD2238561.1"/>
    <property type="molecule type" value="Genomic_DNA"/>
</dbReference>
<keyword evidence="5" id="KW-1185">Reference proteome</keyword>